<name>A0A2A6BSZ1_PRIPA</name>
<sequence length="178" mass="20772">EGKLTRMYIPGKGVEISPESITRLAKNVKIVELRVEREGCDKLNFSAISALLSSFEHIHVSSQYNSITADELIMLKEIVRKSDDYVYLKICISEKTAYELLFNKDDFFEVGAGIGKFYFGNETDDEWTRRKFKTVHRFLKQEQTHRVVGDFKTVLDCNYGRYRISFYYDKDAVNAIFF</sequence>
<evidence type="ECO:0000313" key="2">
    <source>
        <dbReference type="Proteomes" id="UP000005239"/>
    </source>
</evidence>
<dbReference type="Proteomes" id="UP000005239">
    <property type="component" value="Unassembled WGS sequence"/>
</dbReference>
<reference evidence="2" key="1">
    <citation type="journal article" date="2008" name="Nat. Genet.">
        <title>The Pristionchus pacificus genome provides a unique perspective on nematode lifestyle and parasitism.</title>
        <authorList>
            <person name="Dieterich C."/>
            <person name="Clifton S.W."/>
            <person name="Schuster L.N."/>
            <person name="Chinwalla A."/>
            <person name="Delehaunty K."/>
            <person name="Dinkelacker I."/>
            <person name="Fulton L."/>
            <person name="Fulton R."/>
            <person name="Godfrey J."/>
            <person name="Minx P."/>
            <person name="Mitreva M."/>
            <person name="Roeseler W."/>
            <person name="Tian H."/>
            <person name="Witte H."/>
            <person name="Yang S.P."/>
            <person name="Wilson R.K."/>
            <person name="Sommer R.J."/>
        </authorList>
    </citation>
    <scope>NUCLEOTIDE SEQUENCE [LARGE SCALE GENOMIC DNA]</scope>
    <source>
        <strain evidence="2">PS312</strain>
    </source>
</reference>
<organism evidence="1 2">
    <name type="scientific">Pristionchus pacificus</name>
    <name type="common">Parasitic nematode worm</name>
    <dbReference type="NCBI Taxonomy" id="54126"/>
    <lineage>
        <taxon>Eukaryota</taxon>
        <taxon>Metazoa</taxon>
        <taxon>Ecdysozoa</taxon>
        <taxon>Nematoda</taxon>
        <taxon>Chromadorea</taxon>
        <taxon>Rhabditida</taxon>
        <taxon>Rhabditina</taxon>
        <taxon>Diplogasteromorpha</taxon>
        <taxon>Diplogasteroidea</taxon>
        <taxon>Neodiplogasteridae</taxon>
        <taxon>Pristionchus</taxon>
    </lineage>
</organism>
<proteinExistence type="predicted"/>
<gene>
    <name evidence="1" type="primary">WBGene00275497</name>
</gene>
<keyword evidence="2" id="KW-1185">Reference proteome</keyword>
<protein>
    <submittedName>
        <fullName evidence="1">Uncharacterized protein</fullName>
    </submittedName>
</protein>
<evidence type="ECO:0000313" key="1">
    <source>
        <dbReference type="EnsemblMetazoa" id="PPA37128.1"/>
    </source>
</evidence>
<reference evidence="1" key="2">
    <citation type="submission" date="2022-06" db="UniProtKB">
        <authorList>
            <consortium name="EnsemblMetazoa"/>
        </authorList>
    </citation>
    <scope>IDENTIFICATION</scope>
    <source>
        <strain evidence="1">PS312</strain>
    </source>
</reference>
<accession>A0A2A6BSZ1</accession>
<accession>A0A8R1UU59</accession>
<dbReference type="AlphaFoldDB" id="A0A2A6BSZ1"/>
<dbReference type="EnsemblMetazoa" id="PPA37128.1">
    <property type="protein sequence ID" value="PPA37128.1"/>
    <property type="gene ID" value="WBGene00275497"/>
</dbReference>